<keyword evidence="2" id="KW-1185">Reference proteome</keyword>
<dbReference type="HOGENOM" id="CLU_3169685_0_0_6"/>
<dbReference type="KEGG" id="lfa:LFA_0656"/>
<reference evidence="2" key="1">
    <citation type="submission" date="2014-09" db="EMBL/GenBank/DDBJ databases">
        <authorList>
            <person name="Gomez-Valero L."/>
        </authorList>
    </citation>
    <scope>NUCLEOTIDE SEQUENCE [LARGE SCALE GENOMIC DNA]</scope>
    <source>
        <strain evidence="2">ATCC700992</strain>
    </source>
</reference>
<evidence type="ECO:0000313" key="2">
    <source>
        <dbReference type="Proteomes" id="UP000032430"/>
    </source>
</evidence>
<gene>
    <name evidence="1" type="ORF">LFA_0656</name>
</gene>
<sequence length="47" mass="5259">MAAQEPIVTKNILFDRVIDKVNQPVMDLEGIEAFLLEELRAIAAVFS</sequence>
<dbReference type="AlphaFoldDB" id="A0A098G0W3"/>
<name>A0A098G0W3_9GAMM</name>
<evidence type="ECO:0000313" key="1">
    <source>
        <dbReference type="EMBL" id="CEG56108.1"/>
    </source>
</evidence>
<dbReference type="RefSeq" id="WP_157010261.1">
    <property type="nucleotide sequence ID" value="NZ_LN614827.1"/>
</dbReference>
<proteinExistence type="predicted"/>
<accession>A0A098G0W3</accession>
<dbReference type="Proteomes" id="UP000032430">
    <property type="component" value="Chromosome I"/>
</dbReference>
<organism evidence="1 2">
    <name type="scientific">Legionella fallonii LLAP-10</name>
    <dbReference type="NCBI Taxonomy" id="1212491"/>
    <lineage>
        <taxon>Bacteria</taxon>
        <taxon>Pseudomonadati</taxon>
        <taxon>Pseudomonadota</taxon>
        <taxon>Gammaproteobacteria</taxon>
        <taxon>Legionellales</taxon>
        <taxon>Legionellaceae</taxon>
        <taxon>Legionella</taxon>
    </lineage>
</organism>
<protein>
    <submittedName>
        <fullName evidence="1">Uncharacterized protein</fullName>
    </submittedName>
</protein>
<dbReference type="STRING" id="1212491.LFA_0656"/>
<dbReference type="EMBL" id="LN614827">
    <property type="protein sequence ID" value="CEG56108.1"/>
    <property type="molecule type" value="Genomic_DNA"/>
</dbReference>